<evidence type="ECO:0000313" key="1">
    <source>
        <dbReference type="EMBL" id="MBP2374096.1"/>
    </source>
</evidence>
<reference evidence="1 2" key="1">
    <citation type="submission" date="2021-03" db="EMBL/GenBank/DDBJ databases">
        <title>Sequencing the genomes of 1000 actinobacteria strains.</title>
        <authorList>
            <person name="Klenk H.-P."/>
        </authorList>
    </citation>
    <scope>NUCLEOTIDE SEQUENCE [LARGE SCALE GENOMIC DNA]</scope>
    <source>
        <strain evidence="1 2">DSM 15454</strain>
    </source>
</reference>
<dbReference type="NCBIfam" id="TIGR04088">
    <property type="entry name" value="cognate_SipW"/>
    <property type="match status" value="1"/>
</dbReference>
<sequence length="180" mass="17955">MTVKTMSALKATATISAAIVLALLTVQGTLAMWNATATSNSPTIQSADFKVAVAVDGGKEQRLPIGGNLNVQGPANLAPGKSAVTPIVVTNATDAGGTFTIRVTAVATATGELAPYLMSSITVGHNGKCAPLQQASSVDLAKDASGTLCLATALKENTPATFGGTGASIAVVLTAEQQSR</sequence>
<protein>
    <submittedName>
        <fullName evidence="1">Ribosomally synthesized peptide with SipW-like signal peptide</fullName>
    </submittedName>
</protein>
<name>A0ABS4WDH7_9MICC</name>
<evidence type="ECO:0000313" key="2">
    <source>
        <dbReference type="Proteomes" id="UP000766570"/>
    </source>
</evidence>
<dbReference type="EMBL" id="JAGIOE010000001">
    <property type="protein sequence ID" value="MBP2374096.1"/>
    <property type="molecule type" value="Genomic_DNA"/>
</dbReference>
<proteinExistence type="predicted"/>
<keyword evidence="2" id="KW-1185">Reference proteome</keyword>
<gene>
    <name evidence="1" type="ORF">JOF46_002008</name>
</gene>
<comment type="caution">
    <text evidence="1">The sequence shown here is derived from an EMBL/GenBank/DDBJ whole genome shotgun (WGS) entry which is preliminary data.</text>
</comment>
<organism evidence="1 2">
    <name type="scientific">Paeniglutamicibacter psychrophenolicus</name>
    <dbReference type="NCBI Taxonomy" id="257454"/>
    <lineage>
        <taxon>Bacteria</taxon>
        <taxon>Bacillati</taxon>
        <taxon>Actinomycetota</taxon>
        <taxon>Actinomycetes</taxon>
        <taxon>Micrococcales</taxon>
        <taxon>Micrococcaceae</taxon>
        <taxon>Paeniglutamicibacter</taxon>
    </lineage>
</organism>
<dbReference type="InterPro" id="IPR023833">
    <property type="entry name" value="Signal_pept_SipW-depend-type"/>
</dbReference>
<dbReference type="RefSeq" id="WP_209907164.1">
    <property type="nucleotide sequence ID" value="NZ_BAAAMI010000011.1"/>
</dbReference>
<dbReference type="Proteomes" id="UP000766570">
    <property type="component" value="Unassembled WGS sequence"/>
</dbReference>
<accession>A0ABS4WDH7</accession>